<dbReference type="EMBL" id="JAUEPH010000001">
    <property type="protein sequence ID" value="MDN3203035.1"/>
    <property type="molecule type" value="Genomic_DNA"/>
</dbReference>
<dbReference type="RefSeq" id="WP_289998587.1">
    <property type="nucleotide sequence ID" value="NZ_JAUEPH010000001.1"/>
</dbReference>
<dbReference type="GO" id="GO:0016787">
    <property type="term" value="F:hydrolase activity"/>
    <property type="evidence" value="ECO:0007669"/>
    <property type="project" value="UniProtKB-KW"/>
</dbReference>
<keyword evidence="2" id="KW-0479">Metal-binding</keyword>
<evidence type="ECO:0000313" key="5">
    <source>
        <dbReference type="Proteomes" id="UP001171916"/>
    </source>
</evidence>
<organism evidence="4 5">
    <name type="scientific">Algoriphagus sediminis</name>
    <dbReference type="NCBI Taxonomy" id="3057113"/>
    <lineage>
        <taxon>Bacteria</taxon>
        <taxon>Pseudomonadati</taxon>
        <taxon>Bacteroidota</taxon>
        <taxon>Cytophagia</taxon>
        <taxon>Cytophagales</taxon>
        <taxon>Cyclobacteriaceae</taxon>
        <taxon>Algoriphagus</taxon>
    </lineage>
</organism>
<proteinExistence type="inferred from homology"/>
<gene>
    <name evidence="4" type="ORF">QVH07_02695</name>
</gene>
<sequence length="264" mass="30168">MTYIDTHAHIYSKKFQHDLHETMEEIKDAGVERIYMPNIDLESIPQMLQIEKDYPGLCIPMMGLHPCDVKEGWESVLEEMEPWFEKRKFAAVGEIGTDLYWDKTLFEAQKQALRVQIRWAKKFNLPIVLHCRDSIDETIVLVSQEFEAGLTGVFHCFTGDLAQAEKIIEMGFYLGIGGVATFKNGGLDKVIPHLSLDNLVLETDAPYLAPVPYRGKRNTPAYLPEIAQKVADFLEIPLKEVAESTRLNALKLFQEYEPELSKYG</sequence>
<dbReference type="Gene3D" id="3.20.20.140">
    <property type="entry name" value="Metal-dependent hydrolases"/>
    <property type="match status" value="1"/>
</dbReference>
<dbReference type="InterPro" id="IPR001130">
    <property type="entry name" value="TatD-like"/>
</dbReference>
<dbReference type="InterPro" id="IPR015991">
    <property type="entry name" value="TatD/YcfH-like"/>
</dbReference>
<evidence type="ECO:0000256" key="1">
    <source>
        <dbReference type="ARBA" id="ARBA00009275"/>
    </source>
</evidence>
<dbReference type="InterPro" id="IPR018228">
    <property type="entry name" value="DNase_TatD-rel_CS"/>
</dbReference>
<comment type="caution">
    <text evidence="4">The sequence shown here is derived from an EMBL/GenBank/DDBJ whole genome shotgun (WGS) entry which is preliminary data.</text>
</comment>
<dbReference type="SUPFAM" id="SSF51556">
    <property type="entry name" value="Metallo-dependent hydrolases"/>
    <property type="match status" value="1"/>
</dbReference>
<protein>
    <submittedName>
        <fullName evidence="4">TatD family hydrolase</fullName>
    </submittedName>
</protein>
<evidence type="ECO:0000313" key="4">
    <source>
        <dbReference type="EMBL" id="MDN3203035.1"/>
    </source>
</evidence>
<reference evidence="4" key="1">
    <citation type="submission" date="2023-06" db="EMBL/GenBank/DDBJ databases">
        <title>Robiginitalea aurantiacus sp. nov. and Algoriphagus sediminis sp. nov., isolated from coastal sediment.</title>
        <authorList>
            <person name="Zhou Z.Y."/>
            <person name="An J."/>
            <person name="Jia Y.W."/>
            <person name="Du Z.J."/>
        </authorList>
    </citation>
    <scope>NUCLEOTIDE SEQUENCE</scope>
    <source>
        <strain evidence="4">C2-7</strain>
    </source>
</reference>
<dbReference type="Pfam" id="PF01026">
    <property type="entry name" value="TatD_DNase"/>
    <property type="match status" value="1"/>
</dbReference>
<evidence type="ECO:0000256" key="2">
    <source>
        <dbReference type="ARBA" id="ARBA00022723"/>
    </source>
</evidence>
<keyword evidence="3 4" id="KW-0378">Hydrolase</keyword>
<dbReference type="PIRSF" id="PIRSF005902">
    <property type="entry name" value="DNase_TatD"/>
    <property type="match status" value="1"/>
</dbReference>
<dbReference type="PROSITE" id="PS01091">
    <property type="entry name" value="TATD_3"/>
    <property type="match status" value="1"/>
</dbReference>
<keyword evidence="5" id="KW-1185">Reference proteome</keyword>
<dbReference type="Proteomes" id="UP001171916">
    <property type="component" value="Unassembled WGS sequence"/>
</dbReference>
<evidence type="ECO:0000256" key="3">
    <source>
        <dbReference type="ARBA" id="ARBA00022801"/>
    </source>
</evidence>
<comment type="similarity">
    <text evidence="1">Belongs to the metallo-dependent hydrolases superfamily. TatD-type hydrolase family.</text>
</comment>
<accession>A0ABT7Y959</accession>
<dbReference type="PANTHER" id="PTHR46124">
    <property type="entry name" value="D-AMINOACYL-TRNA DEACYLASE"/>
    <property type="match status" value="1"/>
</dbReference>
<dbReference type="CDD" id="cd01310">
    <property type="entry name" value="TatD_DNAse"/>
    <property type="match status" value="1"/>
</dbReference>
<dbReference type="InterPro" id="IPR032466">
    <property type="entry name" value="Metal_Hydrolase"/>
</dbReference>
<name>A0ABT7Y959_9BACT</name>
<dbReference type="PANTHER" id="PTHR46124:SF4">
    <property type="entry name" value="HYDROLASE TATD"/>
    <property type="match status" value="1"/>
</dbReference>
<dbReference type="NCBIfam" id="TIGR00010">
    <property type="entry name" value="YchF/TatD family DNA exonuclease"/>
    <property type="match status" value="1"/>
</dbReference>